<evidence type="ECO:0000259" key="2">
    <source>
        <dbReference type="Pfam" id="PF00582"/>
    </source>
</evidence>
<dbReference type="PANTHER" id="PTHR31964:SF113">
    <property type="entry name" value="USPA DOMAIN-CONTAINING PROTEIN"/>
    <property type="match status" value="1"/>
</dbReference>
<name>A0A378WT78_9NOCA</name>
<dbReference type="PRINTS" id="PR01438">
    <property type="entry name" value="UNVRSLSTRESS"/>
</dbReference>
<dbReference type="InterPro" id="IPR014729">
    <property type="entry name" value="Rossmann-like_a/b/a_fold"/>
</dbReference>
<dbReference type="PANTHER" id="PTHR31964">
    <property type="entry name" value="ADENINE NUCLEOTIDE ALPHA HYDROLASES-LIKE SUPERFAMILY PROTEIN"/>
    <property type="match status" value="1"/>
</dbReference>
<accession>A0A378WT78</accession>
<dbReference type="Pfam" id="PF00582">
    <property type="entry name" value="Usp"/>
    <property type="match status" value="2"/>
</dbReference>
<sequence length="302" mass="31947">MSDHTGRPRQHVDAPVLAAVDGSAVGYHAAAWAATEAAMHGRRLHLVTSAAIVAGPEPTPIITDDAVSWLHRDGERILVEARRIARLAAPAQTPKITTEVTGEPIIEYLIERSRHALVLAVGSRGLGAIRRGLLGSVASAVIRHAHCPVTIVHTMSATDPVTAAQPVLVGVDGTDNSVAALEIAFEEASRRKVGVVALHAWSDISAKLHFTIEGWVQVRDSEDAVLAENLAGYAERYPDVEVRRALVYHSPVRSLLDEADNAQLLVVGSHGRGGFSGMLLGSTSAAVAQTAPCPVMIVRTAK</sequence>
<dbReference type="InterPro" id="IPR006015">
    <property type="entry name" value="Universal_stress_UspA"/>
</dbReference>
<dbReference type="Proteomes" id="UP000255082">
    <property type="component" value="Unassembled WGS sequence"/>
</dbReference>
<dbReference type="AlphaFoldDB" id="A0A378WT78"/>
<feature type="domain" description="UspA" evidence="2">
    <location>
        <begin position="16"/>
        <end position="153"/>
    </location>
</feature>
<protein>
    <submittedName>
        <fullName evidence="3">Universal stress protein Rv2005c/MT2061</fullName>
    </submittedName>
</protein>
<dbReference type="Gene3D" id="3.40.50.620">
    <property type="entry name" value="HUPs"/>
    <property type="match status" value="2"/>
</dbReference>
<dbReference type="SUPFAM" id="SSF52402">
    <property type="entry name" value="Adenine nucleotide alpha hydrolases-like"/>
    <property type="match status" value="2"/>
</dbReference>
<reference evidence="3 4" key="1">
    <citation type="submission" date="2018-06" db="EMBL/GenBank/DDBJ databases">
        <authorList>
            <consortium name="Pathogen Informatics"/>
            <person name="Doyle S."/>
        </authorList>
    </citation>
    <scope>NUCLEOTIDE SEQUENCE [LARGE SCALE GENOMIC DNA]</scope>
    <source>
        <strain evidence="3 4">NCTC13184</strain>
    </source>
</reference>
<dbReference type="InterPro" id="IPR006016">
    <property type="entry name" value="UspA"/>
</dbReference>
<proteinExistence type="inferred from homology"/>
<organism evidence="3 4">
    <name type="scientific">Nocardia africana</name>
    <dbReference type="NCBI Taxonomy" id="134964"/>
    <lineage>
        <taxon>Bacteria</taxon>
        <taxon>Bacillati</taxon>
        <taxon>Actinomycetota</taxon>
        <taxon>Actinomycetes</taxon>
        <taxon>Mycobacteriales</taxon>
        <taxon>Nocardiaceae</taxon>
        <taxon>Nocardia</taxon>
    </lineage>
</organism>
<evidence type="ECO:0000256" key="1">
    <source>
        <dbReference type="ARBA" id="ARBA00008791"/>
    </source>
</evidence>
<evidence type="ECO:0000313" key="4">
    <source>
        <dbReference type="Proteomes" id="UP000255082"/>
    </source>
</evidence>
<dbReference type="OrthoDB" id="3174546at2"/>
<dbReference type="EMBL" id="UGRU01000001">
    <property type="protein sequence ID" value="SUA43644.1"/>
    <property type="molecule type" value="Genomic_DNA"/>
</dbReference>
<gene>
    <name evidence="3" type="ORF">NCTC13184_03013</name>
</gene>
<comment type="similarity">
    <text evidence="1">Belongs to the universal stress protein A family.</text>
</comment>
<feature type="domain" description="UspA" evidence="2">
    <location>
        <begin position="165"/>
        <end position="299"/>
    </location>
</feature>
<dbReference type="RefSeq" id="WP_062965018.1">
    <property type="nucleotide sequence ID" value="NZ_JAJFOE010000001.1"/>
</dbReference>
<evidence type="ECO:0000313" key="3">
    <source>
        <dbReference type="EMBL" id="SUA43644.1"/>
    </source>
</evidence>